<dbReference type="EMBL" id="RQGG01000051">
    <property type="protein sequence ID" value="TGL46838.1"/>
    <property type="molecule type" value="Genomic_DNA"/>
</dbReference>
<proteinExistence type="predicted"/>
<reference evidence="2" key="1">
    <citation type="journal article" date="2019" name="PLoS Negl. Trop. Dis.">
        <title>Revisiting the worldwide diversity of Leptospira species in the environment.</title>
        <authorList>
            <person name="Vincent A.T."/>
            <person name="Schiettekatte O."/>
            <person name="Bourhy P."/>
            <person name="Veyrier F.J."/>
            <person name="Picardeau M."/>
        </authorList>
    </citation>
    <scope>NUCLEOTIDE SEQUENCE [LARGE SCALE GENOMIC DNA]</scope>
    <source>
        <strain evidence="2">201702454</strain>
    </source>
</reference>
<dbReference type="InterPro" id="IPR011460">
    <property type="entry name" value="Lcl_C"/>
</dbReference>
<evidence type="ECO:0000313" key="3">
    <source>
        <dbReference type="Proteomes" id="UP000297609"/>
    </source>
</evidence>
<dbReference type="PANTHER" id="PTHR35812">
    <property type="entry name" value="LIPOPROTEIN"/>
    <property type="match status" value="1"/>
</dbReference>
<organism evidence="2 3">
    <name type="scientific">Leptospira kemamanensis</name>
    <dbReference type="NCBI Taxonomy" id="2484942"/>
    <lineage>
        <taxon>Bacteria</taxon>
        <taxon>Pseudomonadati</taxon>
        <taxon>Spirochaetota</taxon>
        <taxon>Spirochaetia</taxon>
        <taxon>Leptospirales</taxon>
        <taxon>Leptospiraceae</taxon>
        <taxon>Leptospira</taxon>
    </lineage>
</organism>
<dbReference type="RefSeq" id="WP_135621261.1">
    <property type="nucleotide sequence ID" value="NZ_RQGG01000051.1"/>
</dbReference>
<gene>
    <name evidence="2" type="ORF">EHQ59_17570</name>
</gene>
<feature type="domain" description="Lcl C-terminal" evidence="1">
    <location>
        <begin position="64"/>
        <end position="197"/>
    </location>
</feature>
<accession>A0A4R9JP18</accession>
<sequence length="200" mass="21789">MTRERNYLLLSFLCVNLVLGCPALLPKANGVFFVESFTTDGNRLSFVSNPAICSSVPGQDNQDGTILDLDTSLVWQKCHAGQTNFTTCSGGTNQITDWATAINYCQNLNLAGKTWRLPNANELRSLLDFYLTYGKPAFDPIFFPNTAVNAPPSTVRNYWTSTTGTLNSPTAFVVNFGDAGGGPDAKNNVSDNYTRCVSDF</sequence>
<comment type="caution">
    <text evidence="2">The sequence shown here is derived from an EMBL/GenBank/DDBJ whole genome shotgun (WGS) entry which is preliminary data.</text>
</comment>
<keyword evidence="3" id="KW-1185">Reference proteome</keyword>
<evidence type="ECO:0000259" key="1">
    <source>
        <dbReference type="Pfam" id="PF07603"/>
    </source>
</evidence>
<dbReference type="PROSITE" id="PS51257">
    <property type="entry name" value="PROKAR_LIPOPROTEIN"/>
    <property type="match status" value="1"/>
</dbReference>
<name>A0A4R9JP18_9LEPT</name>
<dbReference type="Proteomes" id="UP000297609">
    <property type="component" value="Unassembled WGS sequence"/>
</dbReference>
<dbReference type="AlphaFoldDB" id="A0A4R9JP18"/>
<dbReference type="Pfam" id="PF07603">
    <property type="entry name" value="Lcl_C"/>
    <property type="match status" value="1"/>
</dbReference>
<dbReference type="PANTHER" id="PTHR35812:SF1">
    <property type="entry name" value="LIPOPROTEIN"/>
    <property type="match status" value="1"/>
</dbReference>
<evidence type="ECO:0000313" key="2">
    <source>
        <dbReference type="EMBL" id="TGL46838.1"/>
    </source>
</evidence>
<dbReference type="OrthoDB" id="341917at2"/>
<protein>
    <submittedName>
        <fullName evidence="2">DUF1566 domain-containing protein</fullName>
    </submittedName>
</protein>